<dbReference type="PANTHER" id="PTHR31845">
    <property type="entry name" value="FINGER DOMAIN PROTEIN, PUTATIVE-RELATED"/>
    <property type="match status" value="1"/>
</dbReference>
<dbReference type="GO" id="GO:0000976">
    <property type="term" value="F:transcription cis-regulatory region binding"/>
    <property type="evidence" value="ECO:0007669"/>
    <property type="project" value="TreeGrafter"/>
</dbReference>
<feature type="domain" description="Zn(2)-C6 fungal-type" evidence="6">
    <location>
        <begin position="10"/>
        <end position="41"/>
    </location>
</feature>
<keyword evidence="5" id="KW-0539">Nucleus</keyword>
<gene>
    <name evidence="7" type="ORF">N7468_006613</name>
</gene>
<evidence type="ECO:0000256" key="5">
    <source>
        <dbReference type="ARBA" id="ARBA00023242"/>
    </source>
</evidence>
<organism evidence="7 8">
    <name type="scientific">Penicillium chermesinum</name>
    <dbReference type="NCBI Taxonomy" id="63820"/>
    <lineage>
        <taxon>Eukaryota</taxon>
        <taxon>Fungi</taxon>
        <taxon>Dikarya</taxon>
        <taxon>Ascomycota</taxon>
        <taxon>Pezizomycotina</taxon>
        <taxon>Eurotiomycetes</taxon>
        <taxon>Eurotiomycetidae</taxon>
        <taxon>Eurotiales</taxon>
        <taxon>Aspergillaceae</taxon>
        <taxon>Penicillium</taxon>
    </lineage>
</organism>
<dbReference type="InterPro" id="IPR001138">
    <property type="entry name" value="Zn2Cys6_DnaBD"/>
</dbReference>
<evidence type="ECO:0000256" key="3">
    <source>
        <dbReference type="ARBA" id="ARBA00023125"/>
    </source>
</evidence>
<evidence type="ECO:0000259" key="6">
    <source>
        <dbReference type="PROSITE" id="PS50048"/>
    </source>
</evidence>
<evidence type="ECO:0000313" key="8">
    <source>
        <dbReference type="Proteomes" id="UP001150941"/>
    </source>
</evidence>
<accession>A0A9W9NSY6</accession>
<proteinExistence type="predicted"/>
<reference evidence="7" key="2">
    <citation type="journal article" date="2023" name="IMA Fungus">
        <title>Comparative genomic study of the Penicillium genus elucidates a diverse pangenome and 15 lateral gene transfer events.</title>
        <authorList>
            <person name="Petersen C."/>
            <person name="Sorensen T."/>
            <person name="Nielsen M.R."/>
            <person name="Sondergaard T.E."/>
            <person name="Sorensen J.L."/>
            <person name="Fitzpatrick D.A."/>
            <person name="Frisvad J.C."/>
            <person name="Nielsen K.L."/>
        </authorList>
    </citation>
    <scope>NUCLEOTIDE SEQUENCE</scope>
    <source>
        <strain evidence="7">IBT 19713</strain>
    </source>
</reference>
<dbReference type="PROSITE" id="PS50048">
    <property type="entry name" value="ZN2_CY6_FUNGAL_2"/>
    <property type="match status" value="1"/>
</dbReference>
<comment type="caution">
    <text evidence="7">The sequence shown here is derived from an EMBL/GenBank/DDBJ whole genome shotgun (WGS) entry which is preliminary data.</text>
</comment>
<dbReference type="RefSeq" id="XP_058328799.1">
    <property type="nucleotide sequence ID" value="XM_058475909.1"/>
</dbReference>
<dbReference type="SMART" id="SM00066">
    <property type="entry name" value="GAL4"/>
    <property type="match status" value="1"/>
</dbReference>
<keyword evidence="3" id="KW-0238">DNA-binding</keyword>
<dbReference type="InterPro" id="IPR036864">
    <property type="entry name" value="Zn2-C6_fun-type_DNA-bd_sf"/>
</dbReference>
<evidence type="ECO:0000256" key="1">
    <source>
        <dbReference type="ARBA" id="ARBA00004123"/>
    </source>
</evidence>
<dbReference type="CDD" id="cd00067">
    <property type="entry name" value="GAL4"/>
    <property type="match status" value="1"/>
</dbReference>
<sequence length="588" mass="66020">MVLGPKPTKACVNCRRLKMKCEVSGLPPCRRCRQSNNTCIFKPRANASAVHGPLEEPQDYNSTSSIAMQHQQSVLDRLDRIEKALGINLEGTESPRRLLELSIDEKDEQSPSLHMKEVWASTAHLRHITFPKQDDKIWARPIVKRLWNSFLNNLPLLHFLKDKDIFAAPTPLLLASVLYIAALNHKSAELVSLAPGYFAAIYCAITELICPPPIAQNITTSVIPEQGKPIHDILGLIMASLSSEGYIHTTGSWIATGYRLWLDSCPRDLESSSSDWRGLWSGLQVIDIEHASIHMSYPLLPRQPPIEAIRNLNARQGNAYQGLAEMMHFGLNHFVGRGLPTIWDSINADVSHTVLSVRSAFTEEDSEVIRLWARKLDDWLVRYNGTSQPTPSDRQGILILLQYHLHKLYVLSIYHPARGFDISSANITPVERHELLVSARAVLRLREDDASIWSNWDLIMITWAAVLLLRGIEDGMTHQDDLHLIRGHLQSLERSHPSTASIHTVLFQRLDSSMQSMHTPPGTNAEVMLPGPDADDSWTIFDQEIMALANPPWLYEEAAPFQRTDNDTGLLVEAGQNFTAGIAWTRTG</sequence>
<dbReference type="OrthoDB" id="39175at2759"/>
<dbReference type="EMBL" id="JAPQKS010000005">
    <property type="protein sequence ID" value="KAJ5225388.1"/>
    <property type="molecule type" value="Genomic_DNA"/>
</dbReference>
<dbReference type="GO" id="GO:0008270">
    <property type="term" value="F:zinc ion binding"/>
    <property type="evidence" value="ECO:0007669"/>
    <property type="project" value="InterPro"/>
</dbReference>
<dbReference type="Gene3D" id="4.10.240.10">
    <property type="entry name" value="Zn(2)-C6 fungal-type DNA-binding domain"/>
    <property type="match status" value="1"/>
</dbReference>
<dbReference type="GO" id="GO:0005634">
    <property type="term" value="C:nucleus"/>
    <property type="evidence" value="ECO:0007669"/>
    <property type="project" value="UniProtKB-SubCell"/>
</dbReference>
<comment type="subcellular location">
    <subcellularLocation>
        <location evidence="1">Nucleus</location>
    </subcellularLocation>
</comment>
<evidence type="ECO:0000256" key="2">
    <source>
        <dbReference type="ARBA" id="ARBA00023015"/>
    </source>
</evidence>
<dbReference type="GO" id="GO:0000981">
    <property type="term" value="F:DNA-binding transcription factor activity, RNA polymerase II-specific"/>
    <property type="evidence" value="ECO:0007669"/>
    <property type="project" value="InterPro"/>
</dbReference>
<dbReference type="PROSITE" id="PS00463">
    <property type="entry name" value="ZN2_CY6_FUNGAL_1"/>
    <property type="match status" value="1"/>
</dbReference>
<dbReference type="InterPro" id="IPR051089">
    <property type="entry name" value="prtT"/>
</dbReference>
<keyword evidence="2" id="KW-0805">Transcription regulation</keyword>
<dbReference type="AlphaFoldDB" id="A0A9W9NSY6"/>
<dbReference type="Proteomes" id="UP001150941">
    <property type="component" value="Unassembled WGS sequence"/>
</dbReference>
<reference evidence="7" key="1">
    <citation type="submission" date="2022-11" db="EMBL/GenBank/DDBJ databases">
        <authorList>
            <person name="Petersen C."/>
        </authorList>
    </citation>
    <scope>NUCLEOTIDE SEQUENCE</scope>
    <source>
        <strain evidence="7">IBT 19713</strain>
    </source>
</reference>
<dbReference type="Pfam" id="PF00172">
    <property type="entry name" value="Zn_clus"/>
    <property type="match status" value="1"/>
</dbReference>
<keyword evidence="8" id="KW-1185">Reference proteome</keyword>
<dbReference type="GeneID" id="83203212"/>
<keyword evidence="4" id="KW-0804">Transcription</keyword>
<evidence type="ECO:0000256" key="4">
    <source>
        <dbReference type="ARBA" id="ARBA00023163"/>
    </source>
</evidence>
<evidence type="ECO:0000313" key="7">
    <source>
        <dbReference type="EMBL" id="KAJ5225388.1"/>
    </source>
</evidence>
<protein>
    <recommendedName>
        <fullName evidence="6">Zn(2)-C6 fungal-type domain-containing protein</fullName>
    </recommendedName>
</protein>
<dbReference type="PANTHER" id="PTHR31845:SF17">
    <property type="entry name" value="ZN(II)2CYS6 TRANSCRIPTION FACTOR (EUROFUNG)"/>
    <property type="match status" value="1"/>
</dbReference>
<dbReference type="SUPFAM" id="SSF57701">
    <property type="entry name" value="Zn2/Cys6 DNA-binding domain"/>
    <property type="match status" value="1"/>
</dbReference>
<dbReference type="CDD" id="cd12148">
    <property type="entry name" value="fungal_TF_MHR"/>
    <property type="match status" value="1"/>
</dbReference>
<name>A0A9W9NSY6_9EURO</name>